<gene>
    <name evidence="3" type="ORF">ACJIZ3_008019</name>
</gene>
<protein>
    <submittedName>
        <fullName evidence="3">Uncharacterized protein</fullName>
    </submittedName>
</protein>
<keyword evidence="2" id="KW-0732">Signal</keyword>
<sequence length="95" mass="10192">MKQLLFFTLLLVSMLLSSSFVADALAASAPTPVTGPCNGMCNARCAKAGIPKRCFTYCCICYSKCNCVPSGTYGNKSECPCYRDMLNSKGKPKCP</sequence>
<organism evidence="3 4">
    <name type="scientific">Penstemon smallii</name>
    <dbReference type="NCBI Taxonomy" id="265156"/>
    <lineage>
        <taxon>Eukaryota</taxon>
        <taxon>Viridiplantae</taxon>
        <taxon>Streptophyta</taxon>
        <taxon>Embryophyta</taxon>
        <taxon>Tracheophyta</taxon>
        <taxon>Spermatophyta</taxon>
        <taxon>Magnoliopsida</taxon>
        <taxon>eudicotyledons</taxon>
        <taxon>Gunneridae</taxon>
        <taxon>Pentapetalae</taxon>
        <taxon>asterids</taxon>
        <taxon>lamiids</taxon>
        <taxon>Lamiales</taxon>
        <taxon>Plantaginaceae</taxon>
        <taxon>Cheloneae</taxon>
        <taxon>Penstemon</taxon>
    </lineage>
</organism>
<comment type="similarity">
    <text evidence="1">Belongs to the GASA family.</text>
</comment>
<proteinExistence type="inferred from homology"/>
<feature type="signal peptide" evidence="2">
    <location>
        <begin position="1"/>
        <end position="26"/>
    </location>
</feature>
<evidence type="ECO:0000256" key="1">
    <source>
        <dbReference type="ARBA" id="ARBA00010582"/>
    </source>
</evidence>
<comment type="caution">
    <text evidence="3">The sequence shown here is derived from an EMBL/GenBank/DDBJ whole genome shotgun (WGS) entry which is preliminary data.</text>
</comment>
<dbReference type="Pfam" id="PF02704">
    <property type="entry name" value="GASA"/>
    <property type="match status" value="1"/>
</dbReference>
<dbReference type="InterPro" id="IPR003854">
    <property type="entry name" value="GASA"/>
</dbReference>
<dbReference type="Proteomes" id="UP001634393">
    <property type="component" value="Unassembled WGS sequence"/>
</dbReference>
<evidence type="ECO:0000256" key="2">
    <source>
        <dbReference type="SAM" id="SignalP"/>
    </source>
</evidence>
<dbReference type="EMBL" id="JBJXBP010000004">
    <property type="protein sequence ID" value="KAL3833283.1"/>
    <property type="molecule type" value="Genomic_DNA"/>
</dbReference>
<keyword evidence="4" id="KW-1185">Reference proteome</keyword>
<evidence type="ECO:0000313" key="4">
    <source>
        <dbReference type="Proteomes" id="UP001634393"/>
    </source>
</evidence>
<dbReference type="PANTHER" id="PTHR23201:SF153">
    <property type="entry name" value="PEAMACLEIN-LIKE"/>
    <property type="match status" value="1"/>
</dbReference>
<accession>A0ABD3TAI9</accession>
<reference evidence="3 4" key="1">
    <citation type="submission" date="2024-12" db="EMBL/GenBank/DDBJ databases">
        <title>The unique morphological basis and parallel evolutionary history of personate flowers in Penstemon.</title>
        <authorList>
            <person name="Depatie T.H."/>
            <person name="Wessinger C.A."/>
        </authorList>
    </citation>
    <scope>NUCLEOTIDE SEQUENCE [LARGE SCALE GENOMIC DNA]</scope>
    <source>
        <strain evidence="3">WTNN_2</strain>
        <tissue evidence="3">Leaf</tissue>
    </source>
</reference>
<dbReference type="PANTHER" id="PTHR23201">
    <property type="entry name" value="EXTENSIN, PROLINE-RICH PROTEIN"/>
    <property type="match status" value="1"/>
</dbReference>
<dbReference type="AlphaFoldDB" id="A0ABD3TAI9"/>
<feature type="chain" id="PRO_5044763860" evidence="2">
    <location>
        <begin position="27"/>
        <end position="95"/>
    </location>
</feature>
<evidence type="ECO:0000313" key="3">
    <source>
        <dbReference type="EMBL" id="KAL3833283.1"/>
    </source>
</evidence>
<name>A0ABD3TAI9_9LAMI</name>